<organism evidence="3 4">
    <name type="scientific">Pseudomonas prosekii</name>
    <dbReference type="NCBI Taxonomy" id="1148509"/>
    <lineage>
        <taxon>Bacteria</taxon>
        <taxon>Pseudomonadati</taxon>
        <taxon>Pseudomonadota</taxon>
        <taxon>Gammaproteobacteria</taxon>
        <taxon>Pseudomonadales</taxon>
        <taxon>Pseudomonadaceae</taxon>
        <taxon>Pseudomonas</taxon>
    </lineage>
</organism>
<evidence type="ECO:0000256" key="1">
    <source>
        <dbReference type="ARBA" id="ARBA00023125"/>
    </source>
</evidence>
<dbReference type="Gene3D" id="1.10.260.40">
    <property type="entry name" value="lambda repressor-like DNA-binding domains"/>
    <property type="match status" value="1"/>
</dbReference>
<keyword evidence="1" id="KW-0238">DNA-binding</keyword>
<dbReference type="EMBL" id="QFAW01000014">
    <property type="protein sequence ID" value="PWE44802.1"/>
    <property type="molecule type" value="Genomic_DNA"/>
</dbReference>
<evidence type="ECO:0000259" key="2">
    <source>
        <dbReference type="PROSITE" id="PS50943"/>
    </source>
</evidence>
<gene>
    <name evidence="3" type="ORF">C9I49_12665</name>
</gene>
<dbReference type="OrthoDB" id="8527218at2"/>
<dbReference type="PANTHER" id="PTHR46797:SF1">
    <property type="entry name" value="METHYLPHOSPHONATE SYNTHASE"/>
    <property type="match status" value="1"/>
</dbReference>
<dbReference type="InterPro" id="IPR001387">
    <property type="entry name" value="Cro/C1-type_HTH"/>
</dbReference>
<sequence>MDIGVAFGRVLRRRRQEAGLTQEELALEADVQRNYVSLIERGINQPTIAVLFKLANALKCSPSSLILLLEEELECRVQL</sequence>
<dbReference type="PANTHER" id="PTHR46797">
    <property type="entry name" value="HTH-TYPE TRANSCRIPTIONAL REGULATOR"/>
    <property type="match status" value="1"/>
</dbReference>
<comment type="caution">
    <text evidence="3">The sequence shown here is derived from an EMBL/GenBank/DDBJ whole genome shotgun (WGS) entry which is preliminary data.</text>
</comment>
<dbReference type="AlphaFoldDB" id="A0A2U2D8B5"/>
<dbReference type="Proteomes" id="UP000245056">
    <property type="component" value="Unassembled WGS sequence"/>
</dbReference>
<dbReference type="GO" id="GO:0003677">
    <property type="term" value="F:DNA binding"/>
    <property type="evidence" value="ECO:0007669"/>
    <property type="project" value="UniProtKB-KW"/>
</dbReference>
<name>A0A2U2D8B5_9PSED</name>
<dbReference type="GO" id="GO:0003700">
    <property type="term" value="F:DNA-binding transcription factor activity"/>
    <property type="evidence" value="ECO:0007669"/>
    <property type="project" value="TreeGrafter"/>
</dbReference>
<dbReference type="CDD" id="cd00093">
    <property type="entry name" value="HTH_XRE"/>
    <property type="match status" value="1"/>
</dbReference>
<evidence type="ECO:0000313" key="3">
    <source>
        <dbReference type="EMBL" id="PWE44802.1"/>
    </source>
</evidence>
<dbReference type="Pfam" id="PF01381">
    <property type="entry name" value="HTH_3"/>
    <property type="match status" value="1"/>
</dbReference>
<accession>A0A2U2D8B5</accession>
<dbReference type="SUPFAM" id="SSF47413">
    <property type="entry name" value="lambda repressor-like DNA-binding domains"/>
    <property type="match status" value="1"/>
</dbReference>
<reference evidence="3 4" key="1">
    <citation type="submission" date="2018-05" db="EMBL/GenBank/DDBJ databases">
        <title>Genome sequences of two Antarctic strains of Pseudomonas prosekii: insights into adaptation to extreme conditions.</title>
        <authorList>
            <person name="Snopkova K."/>
            <person name="Dufkova K."/>
            <person name="Cejkova D."/>
            <person name="Sedlacek I."/>
            <person name="Smajs D."/>
        </authorList>
    </citation>
    <scope>NUCLEOTIDE SEQUENCE [LARGE SCALE GENOMIC DNA]</scope>
    <source>
        <strain evidence="3 4">P2673</strain>
    </source>
</reference>
<evidence type="ECO:0000313" key="4">
    <source>
        <dbReference type="Proteomes" id="UP000245056"/>
    </source>
</evidence>
<dbReference type="InterPro" id="IPR050807">
    <property type="entry name" value="TransReg_Diox_bact_type"/>
</dbReference>
<dbReference type="GO" id="GO:0005829">
    <property type="term" value="C:cytosol"/>
    <property type="evidence" value="ECO:0007669"/>
    <property type="project" value="TreeGrafter"/>
</dbReference>
<proteinExistence type="predicted"/>
<dbReference type="InterPro" id="IPR010982">
    <property type="entry name" value="Lambda_DNA-bd_dom_sf"/>
</dbReference>
<dbReference type="SMART" id="SM00530">
    <property type="entry name" value="HTH_XRE"/>
    <property type="match status" value="1"/>
</dbReference>
<dbReference type="PROSITE" id="PS50943">
    <property type="entry name" value="HTH_CROC1"/>
    <property type="match status" value="1"/>
</dbReference>
<protein>
    <submittedName>
        <fullName evidence="3">XRE family transcriptional regulator</fullName>
    </submittedName>
</protein>
<feature type="domain" description="HTH cro/C1-type" evidence="2">
    <location>
        <begin position="11"/>
        <end position="65"/>
    </location>
</feature>